<keyword evidence="2" id="KW-1185">Reference proteome</keyword>
<dbReference type="EMBL" id="KV428664">
    <property type="protein sequence ID" value="KZT31304.1"/>
    <property type="molecule type" value="Genomic_DNA"/>
</dbReference>
<name>A0A165WLL3_9AGAM</name>
<feature type="non-terminal residue" evidence="1">
    <location>
        <position position="67"/>
    </location>
</feature>
<proteinExistence type="predicted"/>
<evidence type="ECO:0000313" key="1">
    <source>
        <dbReference type="EMBL" id="KZT31304.1"/>
    </source>
</evidence>
<dbReference type="Proteomes" id="UP000076798">
    <property type="component" value="Unassembled WGS sequence"/>
</dbReference>
<gene>
    <name evidence="1" type="ORF">SISSUDRAFT_967603</name>
</gene>
<organism evidence="1 2">
    <name type="scientific">Sistotremastrum suecicum HHB10207 ss-3</name>
    <dbReference type="NCBI Taxonomy" id="1314776"/>
    <lineage>
        <taxon>Eukaryota</taxon>
        <taxon>Fungi</taxon>
        <taxon>Dikarya</taxon>
        <taxon>Basidiomycota</taxon>
        <taxon>Agaricomycotina</taxon>
        <taxon>Agaricomycetes</taxon>
        <taxon>Sistotremastrales</taxon>
        <taxon>Sistotremastraceae</taxon>
        <taxon>Sistotremastrum</taxon>
    </lineage>
</organism>
<accession>A0A165WLL3</accession>
<feature type="non-terminal residue" evidence="1">
    <location>
        <position position="1"/>
    </location>
</feature>
<dbReference type="OrthoDB" id="3157803at2759"/>
<protein>
    <submittedName>
        <fullName evidence="1">Uncharacterized protein</fullName>
    </submittedName>
</protein>
<reference evidence="1 2" key="1">
    <citation type="journal article" date="2016" name="Mol. Biol. Evol.">
        <title>Comparative Genomics of Early-Diverging Mushroom-Forming Fungi Provides Insights into the Origins of Lignocellulose Decay Capabilities.</title>
        <authorList>
            <person name="Nagy L.G."/>
            <person name="Riley R."/>
            <person name="Tritt A."/>
            <person name="Adam C."/>
            <person name="Daum C."/>
            <person name="Floudas D."/>
            <person name="Sun H."/>
            <person name="Yadav J.S."/>
            <person name="Pangilinan J."/>
            <person name="Larsson K.H."/>
            <person name="Matsuura K."/>
            <person name="Barry K."/>
            <person name="Labutti K."/>
            <person name="Kuo R."/>
            <person name="Ohm R.A."/>
            <person name="Bhattacharya S.S."/>
            <person name="Shirouzu T."/>
            <person name="Yoshinaga Y."/>
            <person name="Martin F.M."/>
            <person name="Grigoriev I.V."/>
            <person name="Hibbett D.S."/>
        </authorList>
    </citation>
    <scope>NUCLEOTIDE SEQUENCE [LARGE SCALE GENOMIC DNA]</scope>
    <source>
        <strain evidence="1 2">HHB10207 ss-3</strain>
    </source>
</reference>
<evidence type="ECO:0000313" key="2">
    <source>
        <dbReference type="Proteomes" id="UP000076798"/>
    </source>
</evidence>
<sequence length="67" mass="7628">SQGISHTDDVAFRNALLSMRPHTLPSELPSAHELSIYIHNQFLDLIHSFKHEFSVSESARRLIDDAE</sequence>
<dbReference type="AlphaFoldDB" id="A0A165WLL3"/>